<dbReference type="Pfam" id="PF10069">
    <property type="entry name" value="DICT"/>
    <property type="match status" value="1"/>
</dbReference>
<evidence type="ECO:0000313" key="3">
    <source>
        <dbReference type="Proteomes" id="UP001596461"/>
    </source>
</evidence>
<feature type="domain" description="DICT" evidence="1">
    <location>
        <begin position="104"/>
        <end position="210"/>
    </location>
</feature>
<evidence type="ECO:0000259" key="1">
    <source>
        <dbReference type="Pfam" id="PF10069"/>
    </source>
</evidence>
<dbReference type="RefSeq" id="WP_284030921.1">
    <property type="nucleotide sequence ID" value="NZ_CP126154.1"/>
</dbReference>
<dbReference type="PIRSF" id="PIRSF030471">
    <property type="entry name" value="STR_Vng0742h_prd"/>
    <property type="match status" value="1"/>
</dbReference>
<keyword evidence="3" id="KW-1185">Reference proteome</keyword>
<dbReference type="GeneID" id="81125778"/>
<name>A0ABD5WA15_9EURY</name>
<reference evidence="2 3" key="1">
    <citation type="journal article" date="2019" name="Int. J. Syst. Evol. Microbiol.">
        <title>The Global Catalogue of Microorganisms (GCM) 10K type strain sequencing project: providing services to taxonomists for standard genome sequencing and annotation.</title>
        <authorList>
            <consortium name="The Broad Institute Genomics Platform"/>
            <consortium name="The Broad Institute Genome Sequencing Center for Infectious Disease"/>
            <person name="Wu L."/>
            <person name="Ma J."/>
        </authorList>
    </citation>
    <scope>NUCLEOTIDE SEQUENCE [LARGE SCALE GENOMIC DNA]</scope>
    <source>
        <strain evidence="2 3">DT31</strain>
    </source>
</reference>
<proteinExistence type="predicted"/>
<gene>
    <name evidence="2" type="ORF">ACFQL9_04905</name>
</gene>
<dbReference type="InterPro" id="IPR016954">
    <property type="entry name" value="Uncharacterised_Vng0742h"/>
</dbReference>
<evidence type="ECO:0000313" key="2">
    <source>
        <dbReference type="EMBL" id="MFC7068975.1"/>
    </source>
</evidence>
<dbReference type="EMBL" id="JBHTAH010000003">
    <property type="protein sequence ID" value="MFC7068975.1"/>
    <property type="molecule type" value="Genomic_DNA"/>
</dbReference>
<comment type="caution">
    <text evidence="2">The sequence shown here is derived from an EMBL/GenBank/DDBJ whole genome shotgun (WGS) entry which is preliminary data.</text>
</comment>
<accession>A0ABD5WA15</accession>
<sequence length="235" mass="25443">MSDLAALVRDVRNRDHRFTVYGRRDDVDAADRFRNRNVEVAGRTLPAGGPAPFVVIEEDGEVVGVASLADVEGLTEPPIRRPDPGSGVSEGFRVFFEVLDDTVFTSMSRAELLAVSREIEERAYRVGTGALRASFQRAAALRAQADVYRTLAADTELAIDVYARPDERGLPAVHGVRVHPLADPAVERHWVVAFDGGGDDCQACGLVAQERPEGYDGFWTADADIVARIAAALPA</sequence>
<dbReference type="AlphaFoldDB" id="A0ABD5WA15"/>
<dbReference type="InterPro" id="IPR019278">
    <property type="entry name" value="DICT_dom"/>
</dbReference>
<protein>
    <submittedName>
        <fullName evidence="2">DICT sensory domain-containing protein</fullName>
    </submittedName>
</protein>
<organism evidence="2 3">
    <name type="scientific">Halobaculum lipolyticum</name>
    <dbReference type="NCBI Taxonomy" id="3032001"/>
    <lineage>
        <taxon>Archaea</taxon>
        <taxon>Methanobacteriati</taxon>
        <taxon>Methanobacteriota</taxon>
        <taxon>Stenosarchaea group</taxon>
        <taxon>Halobacteria</taxon>
        <taxon>Halobacteriales</taxon>
        <taxon>Haloferacaceae</taxon>
        <taxon>Halobaculum</taxon>
    </lineage>
</organism>
<dbReference type="Proteomes" id="UP001596461">
    <property type="component" value="Unassembled WGS sequence"/>
</dbReference>